<dbReference type="Gene3D" id="3.40.50.300">
    <property type="entry name" value="P-loop containing nucleotide triphosphate hydrolases"/>
    <property type="match status" value="1"/>
</dbReference>
<organism evidence="9 10">
    <name type="scientific">Streptomyces ochraceiscleroticus</name>
    <dbReference type="NCBI Taxonomy" id="47761"/>
    <lineage>
        <taxon>Bacteria</taxon>
        <taxon>Bacillati</taxon>
        <taxon>Actinomycetota</taxon>
        <taxon>Actinomycetes</taxon>
        <taxon>Kitasatosporales</taxon>
        <taxon>Streptomycetaceae</taxon>
        <taxon>Streptomyces</taxon>
    </lineage>
</organism>
<evidence type="ECO:0000259" key="8">
    <source>
        <dbReference type="Pfam" id="PF01583"/>
    </source>
</evidence>
<evidence type="ECO:0000256" key="6">
    <source>
        <dbReference type="HAMAP-Rule" id="MF_00065"/>
    </source>
</evidence>
<accession>A0ABW1MQ22</accession>
<comment type="catalytic activity">
    <reaction evidence="1 6 7">
        <text>adenosine 5'-phosphosulfate + ATP = 3'-phosphoadenylyl sulfate + ADP + H(+)</text>
        <dbReference type="Rhea" id="RHEA:24152"/>
        <dbReference type="ChEBI" id="CHEBI:15378"/>
        <dbReference type="ChEBI" id="CHEBI:30616"/>
        <dbReference type="ChEBI" id="CHEBI:58243"/>
        <dbReference type="ChEBI" id="CHEBI:58339"/>
        <dbReference type="ChEBI" id="CHEBI:456216"/>
        <dbReference type="EC" id="2.7.1.25"/>
    </reaction>
</comment>
<comment type="caution">
    <text evidence="6">Lacks conserved residue(s) required for the propagation of feature annotation.</text>
</comment>
<dbReference type="HAMAP" id="MF_00065">
    <property type="entry name" value="Adenylyl_sulf_kinase"/>
    <property type="match status" value="1"/>
</dbReference>
<comment type="similarity">
    <text evidence="6 7">Belongs to the APS kinase family.</text>
</comment>
<reference evidence="10" key="1">
    <citation type="journal article" date="2019" name="Int. J. Syst. Evol. Microbiol.">
        <title>The Global Catalogue of Microorganisms (GCM) 10K type strain sequencing project: providing services to taxonomists for standard genome sequencing and annotation.</title>
        <authorList>
            <consortium name="The Broad Institute Genomics Platform"/>
            <consortium name="The Broad Institute Genome Sequencing Center for Infectious Disease"/>
            <person name="Wu L."/>
            <person name="Ma J."/>
        </authorList>
    </citation>
    <scope>NUCLEOTIDE SEQUENCE [LARGE SCALE GENOMIC DNA]</scope>
    <source>
        <strain evidence="10">CGMCC 1.15180</strain>
    </source>
</reference>
<protein>
    <recommendedName>
        <fullName evidence="2 6">Adenylyl-sulfate kinase</fullName>
        <ecNumber evidence="2 6">2.7.1.25</ecNumber>
    </recommendedName>
    <alternativeName>
        <fullName evidence="6">APS kinase</fullName>
    </alternativeName>
    <alternativeName>
        <fullName evidence="6">ATP adenosine-5'-phosphosulfate 3'-phosphotransferase</fullName>
    </alternativeName>
    <alternativeName>
        <fullName evidence="6">Adenosine-5'-phosphosulfate kinase</fullName>
    </alternativeName>
</protein>
<evidence type="ECO:0000313" key="10">
    <source>
        <dbReference type="Proteomes" id="UP001596139"/>
    </source>
</evidence>
<dbReference type="CDD" id="cd02027">
    <property type="entry name" value="APSK"/>
    <property type="match status" value="1"/>
</dbReference>
<dbReference type="InterPro" id="IPR002891">
    <property type="entry name" value="APS"/>
</dbReference>
<dbReference type="RefSeq" id="WP_031061643.1">
    <property type="nucleotide sequence ID" value="NZ_JBHSPX010000007.1"/>
</dbReference>
<dbReference type="InterPro" id="IPR059117">
    <property type="entry name" value="APS_kinase_dom"/>
</dbReference>
<gene>
    <name evidence="6 9" type="primary">cysC</name>
    <name evidence="9" type="ORF">ACFP4F_23015</name>
</gene>
<name>A0ABW1MQ22_9ACTN</name>
<keyword evidence="4 6" id="KW-0547">Nucleotide-binding</keyword>
<keyword evidence="10" id="KW-1185">Reference proteome</keyword>
<keyword evidence="5 6" id="KW-0067">ATP-binding</keyword>
<dbReference type="GO" id="GO:0004020">
    <property type="term" value="F:adenylylsulfate kinase activity"/>
    <property type="evidence" value="ECO:0007669"/>
    <property type="project" value="UniProtKB-EC"/>
</dbReference>
<keyword evidence="6" id="KW-0597">Phosphoprotein</keyword>
<dbReference type="Pfam" id="PF01583">
    <property type="entry name" value="APS_kinase"/>
    <property type="match status" value="1"/>
</dbReference>
<dbReference type="NCBIfam" id="TIGR00455">
    <property type="entry name" value="apsK"/>
    <property type="match status" value="1"/>
</dbReference>
<feature type="domain" description="APS kinase" evidence="8">
    <location>
        <begin position="6"/>
        <end position="158"/>
    </location>
</feature>
<evidence type="ECO:0000256" key="4">
    <source>
        <dbReference type="ARBA" id="ARBA00022741"/>
    </source>
</evidence>
<comment type="caution">
    <text evidence="9">The sequence shown here is derived from an EMBL/GenBank/DDBJ whole genome shotgun (WGS) entry which is preliminary data.</text>
</comment>
<sequence length="181" mass="19202">MTCQHRGATVWLTGLPSAGKTTIAGRLGARLRAAGHRVEVLDGDEIRTFLSAGLGFSRADRDTNVQRTGLVAELLARNGVLVLVPVIAPYADSRAAVRARHKATGTPYLEVHVATPVEVCIERDVKGLYAQQAAGRLSGLTGVDDPYEPPKEPDLILDTHLQSPAESARAVHAALTARGLV</sequence>
<dbReference type="Proteomes" id="UP001596139">
    <property type="component" value="Unassembled WGS sequence"/>
</dbReference>
<evidence type="ECO:0000313" key="9">
    <source>
        <dbReference type="EMBL" id="MFC6065393.1"/>
    </source>
</evidence>
<dbReference type="PANTHER" id="PTHR42700">
    <property type="entry name" value="SULFATE ADENYLYLTRANSFERASE"/>
    <property type="match status" value="1"/>
</dbReference>
<comment type="function">
    <text evidence="6 7">Catalyzes the synthesis of activated sulfate.</text>
</comment>
<evidence type="ECO:0000256" key="7">
    <source>
        <dbReference type="RuleBase" id="RU004347"/>
    </source>
</evidence>
<dbReference type="InterPro" id="IPR027417">
    <property type="entry name" value="P-loop_NTPase"/>
</dbReference>
<dbReference type="EMBL" id="JBHSPX010000007">
    <property type="protein sequence ID" value="MFC6065393.1"/>
    <property type="molecule type" value="Genomic_DNA"/>
</dbReference>
<dbReference type="EC" id="2.7.1.25" evidence="2 6"/>
<proteinExistence type="inferred from homology"/>
<comment type="pathway">
    <text evidence="6 7">Sulfur metabolism; hydrogen sulfide biosynthesis; sulfite from sulfate: step 2/3.</text>
</comment>
<keyword evidence="6 7" id="KW-0418">Kinase</keyword>
<dbReference type="InterPro" id="IPR050512">
    <property type="entry name" value="Sulf_AdTrans/APS_kinase"/>
</dbReference>
<evidence type="ECO:0000256" key="1">
    <source>
        <dbReference type="ARBA" id="ARBA00001823"/>
    </source>
</evidence>
<dbReference type="PANTHER" id="PTHR42700:SF1">
    <property type="entry name" value="SULFATE ADENYLYLTRANSFERASE"/>
    <property type="match status" value="1"/>
</dbReference>
<feature type="binding site" evidence="6">
    <location>
        <begin position="14"/>
        <end position="21"/>
    </location>
    <ligand>
        <name>ATP</name>
        <dbReference type="ChEBI" id="CHEBI:30616"/>
    </ligand>
</feature>
<dbReference type="SUPFAM" id="SSF52540">
    <property type="entry name" value="P-loop containing nucleoside triphosphate hydrolases"/>
    <property type="match status" value="1"/>
</dbReference>
<evidence type="ECO:0000256" key="2">
    <source>
        <dbReference type="ARBA" id="ARBA00012121"/>
    </source>
</evidence>
<evidence type="ECO:0000256" key="5">
    <source>
        <dbReference type="ARBA" id="ARBA00022840"/>
    </source>
</evidence>
<keyword evidence="3 6" id="KW-0808">Transferase</keyword>
<evidence type="ECO:0000256" key="3">
    <source>
        <dbReference type="ARBA" id="ARBA00022679"/>
    </source>
</evidence>